<evidence type="ECO:0000256" key="3">
    <source>
        <dbReference type="ARBA" id="ARBA00022840"/>
    </source>
</evidence>
<dbReference type="GO" id="GO:0000049">
    <property type="term" value="F:tRNA binding"/>
    <property type="evidence" value="ECO:0007669"/>
    <property type="project" value="TreeGrafter"/>
</dbReference>
<gene>
    <name evidence="5" type="ORF">RHSIM_Rhsim03G0132300</name>
</gene>
<evidence type="ECO:0000313" key="5">
    <source>
        <dbReference type="EMBL" id="KAF7148779.1"/>
    </source>
</evidence>
<organism evidence="5 6">
    <name type="scientific">Rhododendron simsii</name>
    <name type="common">Sims's rhododendron</name>
    <dbReference type="NCBI Taxonomy" id="118357"/>
    <lineage>
        <taxon>Eukaryota</taxon>
        <taxon>Viridiplantae</taxon>
        <taxon>Streptophyta</taxon>
        <taxon>Embryophyta</taxon>
        <taxon>Tracheophyta</taxon>
        <taxon>Spermatophyta</taxon>
        <taxon>Magnoliopsida</taxon>
        <taxon>eudicotyledons</taxon>
        <taxon>Gunneridae</taxon>
        <taxon>Pentapetalae</taxon>
        <taxon>asterids</taxon>
        <taxon>Ericales</taxon>
        <taxon>Ericaceae</taxon>
        <taxon>Ericoideae</taxon>
        <taxon>Rhodoreae</taxon>
        <taxon>Rhododendron</taxon>
    </lineage>
</organism>
<dbReference type="GO" id="GO:0006430">
    <property type="term" value="P:lysyl-tRNA aminoacylation"/>
    <property type="evidence" value="ECO:0007669"/>
    <property type="project" value="TreeGrafter"/>
</dbReference>
<dbReference type="InterPro" id="IPR045864">
    <property type="entry name" value="aa-tRNA-synth_II/BPL/LPL"/>
</dbReference>
<dbReference type="GO" id="GO:0004824">
    <property type="term" value="F:lysine-tRNA ligase activity"/>
    <property type="evidence" value="ECO:0007669"/>
    <property type="project" value="TreeGrafter"/>
</dbReference>
<accession>A0A834HCV5</accession>
<dbReference type="PROSITE" id="PS50862">
    <property type="entry name" value="AA_TRNA_LIGASE_II"/>
    <property type="match status" value="1"/>
</dbReference>
<keyword evidence="2" id="KW-0547">Nucleotide-binding</keyword>
<protein>
    <recommendedName>
        <fullName evidence="4">Aminoacyl-transfer RNA synthetases class-II family profile domain-containing protein</fullName>
    </recommendedName>
</protein>
<dbReference type="OrthoDB" id="21243at2759"/>
<sequence length="104" mass="11471">MSLPSCIAPFRVVSRHSLFLILDRQSGDDEAMALDETFCMALKYGFPSTGGWGLGIDRFTMILIDSQKFKEGLLFPAMKPQDEPPTKVTTAVESESLISSLAIR</sequence>
<dbReference type="Pfam" id="PF00152">
    <property type="entry name" value="tRNA-synt_2"/>
    <property type="match status" value="1"/>
</dbReference>
<dbReference type="EMBL" id="WJXA01000003">
    <property type="protein sequence ID" value="KAF7148779.1"/>
    <property type="molecule type" value="Genomic_DNA"/>
</dbReference>
<dbReference type="Gene3D" id="3.30.930.10">
    <property type="entry name" value="Bira Bifunctional Protein, Domain 2"/>
    <property type="match status" value="1"/>
</dbReference>
<evidence type="ECO:0000256" key="1">
    <source>
        <dbReference type="ARBA" id="ARBA00022598"/>
    </source>
</evidence>
<dbReference type="Proteomes" id="UP000626092">
    <property type="component" value="Unassembled WGS sequence"/>
</dbReference>
<dbReference type="GO" id="GO:0005829">
    <property type="term" value="C:cytosol"/>
    <property type="evidence" value="ECO:0007669"/>
    <property type="project" value="TreeGrafter"/>
</dbReference>
<keyword evidence="3" id="KW-0067">ATP-binding</keyword>
<dbReference type="SUPFAM" id="SSF55681">
    <property type="entry name" value="Class II aaRS and biotin synthetases"/>
    <property type="match status" value="1"/>
</dbReference>
<dbReference type="InterPro" id="IPR004364">
    <property type="entry name" value="Aa-tRNA-synt_II"/>
</dbReference>
<evidence type="ECO:0000256" key="2">
    <source>
        <dbReference type="ARBA" id="ARBA00022741"/>
    </source>
</evidence>
<dbReference type="PANTHER" id="PTHR42918">
    <property type="entry name" value="LYSYL-TRNA SYNTHETASE"/>
    <property type="match status" value="1"/>
</dbReference>
<evidence type="ECO:0000313" key="6">
    <source>
        <dbReference type="Proteomes" id="UP000626092"/>
    </source>
</evidence>
<name>A0A834HCV5_RHOSS</name>
<proteinExistence type="predicted"/>
<dbReference type="PANTHER" id="PTHR42918:SF9">
    <property type="entry name" value="LYSINE--TRNA LIGASE"/>
    <property type="match status" value="1"/>
</dbReference>
<keyword evidence="6" id="KW-1185">Reference proteome</keyword>
<keyword evidence="1" id="KW-0436">Ligase</keyword>
<comment type="caution">
    <text evidence="5">The sequence shown here is derived from an EMBL/GenBank/DDBJ whole genome shotgun (WGS) entry which is preliminary data.</text>
</comment>
<reference evidence="5" key="1">
    <citation type="submission" date="2019-11" db="EMBL/GenBank/DDBJ databases">
        <authorList>
            <person name="Liu Y."/>
            <person name="Hou J."/>
            <person name="Li T.-Q."/>
            <person name="Guan C.-H."/>
            <person name="Wu X."/>
            <person name="Wu H.-Z."/>
            <person name="Ling F."/>
            <person name="Zhang R."/>
            <person name="Shi X.-G."/>
            <person name="Ren J.-P."/>
            <person name="Chen E.-F."/>
            <person name="Sun J.-M."/>
        </authorList>
    </citation>
    <scope>NUCLEOTIDE SEQUENCE</scope>
    <source>
        <strain evidence="5">Adult_tree_wgs_1</strain>
        <tissue evidence="5">Leaves</tissue>
    </source>
</reference>
<dbReference type="GO" id="GO:0005524">
    <property type="term" value="F:ATP binding"/>
    <property type="evidence" value="ECO:0007669"/>
    <property type="project" value="InterPro"/>
</dbReference>
<evidence type="ECO:0000259" key="4">
    <source>
        <dbReference type="PROSITE" id="PS50862"/>
    </source>
</evidence>
<feature type="domain" description="Aminoacyl-transfer RNA synthetases class-II family profile" evidence="4">
    <location>
        <begin position="42"/>
        <end position="80"/>
    </location>
</feature>
<dbReference type="AlphaFoldDB" id="A0A834HCV5"/>
<dbReference type="InterPro" id="IPR006195">
    <property type="entry name" value="aa-tRNA-synth_II"/>
</dbReference>